<keyword evidence="2" id="KW-1185">Reference proteome</keyword>
<feature type="non-terminal residue" evidence="1">
    <location>
        <position position="1"/>
    </location>
</feature>
<comment type="caution">
    <text evidence="1">The sequence shown here is derived from an EMBL/GenBank/DDBJ whole genome shotgun (WGS) entry which is preliminary data.</text>
</comment>
<evidence type="ECO:0000313" key="2">
    <source>
        <dbReference type="Proteomes" id="UP000789860"/>
    </source>
</evidence>
<evidence type="ECO:0000313" key="1">
    <source>
        <dbReference type="EMBL" id="CAG8500793.1"/>
    </source>
</evidence>
<protein>
    <submittedName>
        <fullName evidence="1">1919_t:CDS:1</fullName>
    </submittedName>
</protein>
<dbReference type="Proteomes" id="UP000789860">
    <property type="component" value="Unassembled WGS sequence"/>
</dbReference>
<organism evidence="1 2">
    <name type="scientific">Scutellospora calospora</name>
    <dbReference type="NCBI Taxonomy" id="85575"/>
    <lineage>
        <taxon>Eukaryota</taxon>
        <taxon>Fungi</taxon>
        <taxon>Fungi incertae sedis</taxon>
        <taxon>Mucoromycota</taxon>
        <taxon>Glomeromycotina</taxon>
        <taxon>Glomeromycetes</taxon>
        <taxon>Diversisporales</taxon>
        <taxon>Gigasporaceae</taxon>
        <taxon>Scutellospora</taxon>
    </lineage>
</organism>
<sequence length="227" mass="26889">WKNKFKIKKIMTESMVEENQGICEQCKQPNISHKWCKDCNSKHFQKQFSNWTSNNIIIDKFIQDIQLKAINKYQVIEWIPYENFLNVEYLARGGYGEVFKAKWKDGCIQCWDHKNQKWDRTINKLDGLDVVLKSLYDSKDIASEFLEEINYQITSYDDYLLNNKQKYSELWNQIVTIEQSKNEQSSNTQINDTSSIRLNYTTHPQAVYTSHLINVSQFSLKVSDSIK</sequence>
<name>A0ACA9KYF8_9GLOM</name>
<accession>A0ACA9KYF8</accession>
<gene>
    <name evidence="1" type="ORF">SCALOS_LOCUS3232</name>
</gene>
<reference evidence="1" key="1">
    <citation type="submission" date="2021-06" db="EMBL/GenBank/DDBJ databases">
        <authorList>
            <person name="Kallberg Y."/>
            <person name="Tangrot J."/>
            <person name="Rosling A."/>
        </authorList>
    </citation>
    <scope>NUCLEOTIDE SEQUENCE</scope>
    <source>
        <strain evidence="1">AU212A</strain>
    </source>
</reference>
<proteinExistence type="predicted"/>
<dbReference type="EMBL" id="CAJVPM010003397">
    <property type="protein sequence ID" value="CAG8500793.1"/>
    <property type="molecule type" value="Genomic_DNA"/>
</dbReference>